<sequence>MPRNALIKLNDLSPATIGMGFAWVGVMIYAASNSIATLLVDIGSANPVAGGRNAITFTNLLFLGSLISLVPMTALFRGDWTRTNLRALSRKDWGLLTLSAFLSSALTPGLFFFALEHSNVTNVVLVSRIEPPLFLLAAAVFLRERINLRALSAGMVALVGATLMISLRGSGDTCVFDIGEIAAAVATLSYVASAIVARRVLKSIPMGIFSIYRTVVGAAMYFALVSFLQGPEQFQDLFSPVLLSWIWVYAIPVIVIGQLAWFFALKYARASDMSLATSVSPLAGIIFAMVLLGENPGTGFVPGAALIVAAICIGQMRDTTWQRMRVILRDGPTAALNLSVSVFASRSIGTLQGGRA</sequence>
<dbReference type="Pfam" id="PF00892">
    <property type="entry name" value="EamA"/>
    <property type="match status" value="2"/>
</dbReference>
<feature type="transmembrane region" description="Helical" evidence="6">
    <location>
        <begin position="148"/>
        <end position="166"/>
    </location>
</feature>
<feature type="transmembrane region" description="Helical" evidence="6">
    <location>
        <begin position="299"/>
        <end position="316"/>
    </location>
</feature>
<organism evidence="8 9">
    <name type="scientific">Roseovarius phycicola</name>
    <dbReference type="NCBI Taxonomy" id="3080976"/>
    <lineage>
        <taxon>Bacteria</taxon>
        <taxon>Pseudomonadati</taxon>
        <taxon>Pseudomonadota</taxon>
        <taxon>Alphaproteobacteria</taxon>
        <taxon>Rhodobacterales</taxon>
        <taxon>Roseobacteraceae</taxon>
        <taxon>Roseovarius</taxon>
    </lineage>
</organism>
<accession>A0ABZ2HF90</accession>
<evidence type="ECO:0000256" key="5">
    <source>
        <dbReference type="ARBA" id="ARBA00023136"/>
    </source>
</evidence>
<feature type="transmembrane region" description="Helical" evidence="6">
    <location>
        <begin position="120"/>
        <end position="141"/>
    </location>
</feature>
<feature type="transmembrane region" description="Helical" evidence="6">
    <location>
        <begin position="51"/>
        <end position="72"/>
    </location>
</feature>
<name>A0ABZ2HF90_9RHOB</name>
<dbReference type="RefSeq" id="WP_338549409.1">
    <property type="nucleotide sequence ID" value="NZ_CP146069.1"/>
</dbReference>
<feature type="transmembrane region" description="Helical" evidence="6">
    <location>
        <begin position="242"/>
        <end position="263"/>
    </location>
</feature>
<evidence type="ECO:0000259" key="7">
    <source>
        <dbReference type="Pfam" id="PF00892"/>
    </source>
</evidence>
<feature type="transmembrane region" description="Helical" evidence="6">
    <location>
        <begin position="12"/>
        <end position="31"/>
    </location>
</feature>
<evidence type="ECO:0000256" key="3">
    <source>
        <dbReference type="ARBA" id="ARBA00022692"/>
    </source>
</evidence>
<dbReference type="Proteomes" id="UP001364156">
    <property type="component" value="Chromosome"/>
</dbReference>
<keyword evidence="4 6" id="KW-1133">Transmembrane helix</keyword>
<feature type="transmembrane region" description="Helical" evidence="6">
    <location>
        <begin position="178"/>
        <end position="197"/>
    </location>
</feature>
<feature type="transmembrane region" description="Helical" evidence="6">
    <location>
        <begin position="209"/>
        <end position="230"/>
    </location>
</feature>
<evidence type="ECO:0000256" key="2">
    <source>
        <dbReference type="ARBA" id="ARBA00022475"/>
    </source>
</evidence>
<keyword evidence="5 6" id="KW-0472">Membrane</keyword>
<evidence type="ECO:0000256" key="1">
    <source>
        <dbReference type="ARBA" id="ARBA00004651"/>
    </source>
</evidence>
<dbReference type="InterPro" id="IPR050638">
    <property type="entry name" value="AA-Vitamin_Transporters"/>
</dbReference>
<proteinExistence type="predicted"/>
<evidence type="ECO:0000313" key="9">
    <source>
        <dbReference type="Proteomes" id="UP001364156"/>
    </source>
</evidence>
<reference evidence="8 9" key="1">
    <citation type="submission" date="2023-10" db="EMBL/GenBank/DDBJ databases">
        <title>Roseovarius strain S88 nov., isolated from a marine algae.</title>
        <authorList>
            <person name="Lee M.W."/>
            <person name="Lee J.K."/>
            <person name="Kim J.M."/>
            <person name="Choi D.G."/>
            <person name="Baek J.H."/>
            <person name="Bayburt H."/>
            <person name="Jung J.J."/>
            <person name="Han D.M."/>
            <person name="Jeon C.O."/>
        </authorList>
    </citation>
    <scope>NUCLEOTIDE SEQUENCE [LARGE SCALE GENOMIC DNA]</scope>
    <source>
        <strain evidence="8 9">S88</strain>
    </source>
</reference>
<dbReference type="PANTHER" id="PTHR32322">
    <property type="entry name" value="INNER MEMBRANE TRANSPORTER"/>
    <property type="match status" value="1"/>
</dbReference>
<comment type="subcellular location">
    <subcellularLocation>
        <location evidence="1">Cell membrane</location>
        <topology evidence="1">Multi-pass membrane protein</topology>
    </subcellularLocation>
</comment>
<feature type="domain" description="EamA" evidence="7">
    <location>
        <begin position="51"/>
        <end position="165"/>
    </location>
</feature>
<evidence type="ECO:0000256" key="6">
    <source>
        <dbReference type="SAM" id="Phobius"/>
    </source>
</evidence>
<feature type="domain" description="EamA" evidence="7">
    <location>
        <begin position="178"/>
        <end position="313"/>
    </location>
</feature>
<dbReference type="EMBL" id="CP146069">
    <property type="protein sequence ID" value="WWR46557.1"/>
    <property type="molecule type" value="Genomic_DNA"/>
</dbReference>
<feature type="transmembrane region" description="Helical" evidence="6">
    <location>
        <begin position="93"/>
        <end position="114"/>
    </location>
</feature>
<feature type="transmembrane region" description="Helical" evidence="6">
    <location>
        <begin position="275"/>
        <end position="293"/>
    </location>
</feature>
<dbReference type="InterPro" id="IPR000620">
    <property type="entry name" value="EamA_dom"/>
</dbReference>
<keyword evidence="2" id="KW-1003">Cell membrane</keyword>
<dbReference type="PANTHER" id="PTHR32322:SF18">
    <property type="entry name" value="S-ADENOSYLMETHIONINE_S-ADENOSYLHOMOCYSTEINE TRANSPORTER"/>
    <property type="match status" value="1"/>
</dbReference>
<dbReference type="SUPFAM" id="SSF103481">
    <property type="entry name" value="Multidrug resistance efflux transporter EmrE"/>
    <property type="match status" value="2"/>
</dbReference>
<dbReference type="InterPro" id="IPR037185">
    <property type="entry name" value="EmrE-like"/>
</dbReference>
<keyword evidence="3 6" id="KW-0812">Transmembrane</keyword>
<evidence type="ECO:0000256" key="4">
    <source>
        <dbReference type="ARBA" id="ARBA00022989"/>
    </source>
</evidence>
<keyword evidence="9" id="KW-1185">Reference proteome</keyword>
<protein>
    <submittedName>
        <fullName evidence="8">DMT family transporter</fullName>
    </submittedName>
</protein>
<evidence type="ECO:0000313" key="8">
    <source>
        <dbReference type="EMBL" id="WWR46557.1"/>
    </source>
</evidence>
<gene>
    <name evidence="8" type="ORF">RZ517_17605</name>
</gene>